<reference evidence="2" key="1">
    <citation type="submission" date="2021-02" db="EMBL/GenBank/DDBJ databases">
        <title>First Annotated Genome of the Yellow-green Alga Tribonema minus.</title>
        <authorList>
            <person name="Mahan K.M."/>
        </authorList>
    </citation>
    <scope>NUCLEOTIDE SEQUENCE</scope>
    <source>
        <strain evidence="2">UTEX B ZZ1240</strain>
    </source>
</reference>
<dbReference type="Proteomes" id="UP000664859">
    <property type="component" value="Unassembled WGS sequence"/>
</dbReference>
<dbReference type="InterPro" id="IPR007320">
    <property type="entry name" value="PDCD2_C"/>
</dbReference>
<accession>A0A836CNR0</accession>
<keyword evidence="3" id="KW-1185">Reference proteome</keyword>
<proteinExistence type="predicted"/>
<dbReference type="PANTHER" id="PTHR12298">
    <property type="entry name" value="PCDC2 PROGRAMMED CELL DEATH PROTEIN 2 -RELATED"/>
    <property type="match status" value="1"/>
</dbReference>
<feature type="domain" description="Programmed cell death protein 2 C-terminal" evidence="1">
    <location>
        <begin position="46"/>
        <end position="165"/>
    </location>
</feature>
<protein>
    <submittedName>
        <fullName evidence="2">Programmed cell death protein 2</fullName>
    </submittedName>
</protein>
<evidence type="ECO:0000313" key="3">
    <source>
        <dbReference type="Proteomes" id="UP000664859"/>
    </source>
</evidence>
<dbReference type="PANTHER" id="PTHR12298:SF4">
    <property type="entry name" value="PROGRAMMED CELL DEATH PROTEIN 2"/>
    <property type="match status" value="1"/>
</dbReference>
<comment type="caution">
    <text evidence="2">The sequence shown here is derived from an EMBL/GenBank/DDBJ whole genome shotgun (WGS) entry which is preliminary data.</text>
</comment>
<sequence>MAKFTGMQIEEAGADASLSQKELDAATGLSETRGYQGKKDPLSLLFLSRVREAGTQVLRYDRGGKPLWCCTKGLPRPSSAEDVPPCTSCGAQRTFEFQVMPQLLHYLRAEEANASWDRSDNLKGGGAPVHPALKAGLDWGVLTVYTCPHSCGEGGGYTEEVVWRQGPMDGAYVDSDSDEEED</sequence>
<dbReference type="Pfam" id="PF04194">
    <property type="entry name" value="PDCD2_C"/>
    <property type="match status" value="1"/>
</dbReference>
<dbReference type="GO" id="GO:0005737">
    <property type="term" value="C:cytoplasm"/>
    <property type="evidence" value="ECO:0007669"/>
    <property type="project" value="InterPro"/>
</dbReference>
<dbReference type="AlphaFoldDB" id="A0A836CNR0"/>
<gene>
    <name evidence="2" type="ORF">JKP88DRAFT_204561</name>
</gene>
<dbReference type="EMBL" id="JAFCMP010000011">
    <property type="protein sequence ID" value="KAG5192084.1"/>
    <property type="molecule type" value="Genomic_DNA"/>
</dbReference>
<evidence type="ECO:0000313" key="2">
    <source>
        <dbReference type="EMBL" id="KAG5192084.1"/>
    </source>
</evidence>
<evidence type="ECO:0000259" key="1">
    <source>
        <dbReference type="Pfam" id="PF04194"/>
    </source>
</evidence>
<name>A0A836CNR0_9STRA</name>
<organism evidence="2 3">
    <name type="scientific">Tribonema minus</name>
    <dbReference type="NCBI Taxonomy" id="303371"/>
    <lineage>
        <taxon>Eukaryota</taxon>
        <taxon>Sar</taxon>
        <taxon>Stramenopiles</taxon>
        <taxon>Ochrophyta</taxon>
        <taxon>PX clade</taxon>
        <taxon>Xanthophyceae</taxon>
        <taxon>Tribonematales</taxon>
        <taxon>Tribonemataceae</taxon>
        <taxon>Tribonema</taxon>
    </lineage>
</organism>
<dbReference type="OrthoDB" id="443682at2759"/>